<feature type="transmembrane region" description="Helical" evidence="1">
    <location>
        <begin position="137"/>
        <end position="157"/>
    </location>
</feature>
<keyword evidence="1" id="KW-0812">Transmembrane</keyword>
<reference evidence="2 3" key="1">
    <citation type="submission" date="2019-08" db="EMBL/GenBank/DDBJ databases">
        <title>The genome of the soybean aphid Biotype 1, its phylome, world population structure and adaptation to the North American continent.</title>
        <authorList>
            <person name="Giordano R."/>
            <person name="Donthu R.K."/>
            <person name="Hernandez A.G."/>
            <person name="Wright C.L."/>
            <person name="Zimin A.V."/>
        </authorList>
    </citation>
    <scope>NUCLEOTIDE SEQUENCE [LARGE SCALE GENOMIC DNA]</scope>
    <source>
        <tissue evidence="2">Whole aphids</tissue>
    </source>
</reference>
<feature type="transmembrane region" description="Helical" evidence="1">
    <location>
        <begin position="92"/>
        <end position="117"/>
    </location>
</feature>
<organism evidence="2 3">
    <name type="scientific">Aphis glycines</name>
    <name type="common">Soybean aphid</name>
    <dbReference type="NCBI Taxonomy" id="307491"/>
    <lineage>
        <taxon>Eukaryota</taxon>
        <taxon>Metazoa</taxon>
        <taxon>Ecdysozoa</taxon>
        <taxon>Arthropoda</taxon>
        <taxon>Hexapoda</taxon>
        <taxon>Insecta</taxon>
        <taxon>Pterygota</taxon>
        <taxon>Neoptera</taxon>
        <taxon>Paraneoptera</taxon>
        <taxon>Hemiptera</taxon>
        <taxon>Sternorrhyncha</taxon>
        <taxon>Aphidomorpha</taxon>
        <taxon>Aphidoidea</taxon>
        <taxon>Aphididae</taxon>
        <taxon>Aphidini</taxon>
        <taxon>Aphis</taxon>
        <taxon>Aphis</taxon>
    </lineage>
</organism>
<gene>
    <name evidence="2" type="ORF">AGLY_014940</name>
</gene>
<proteinExistence type="predicted"/>
<keyword evidence="1" id="KW-1133">Transmembrane helix</keyword>
<keyword evidence="3" id="KW-1185">Reference proteome</keyword>
<dbReference type="EMBL" id="VYZN01000065">
    <property type="protein sequence ID" value="KAE9524890.1"/>
    <property type="molecule type" value="Genomic_DNA"/>
</dbReference>
<evidence type="ECO:0000313" key="3">
    <source>
        <dbReference type="Proteomes" id="UP000475862"/>
    </source>
</evidence>
<keyword evidence="1" id="KW-0472">Membrane</keyword>
<evidence type="ECO:0008006" key="4">
    <source>
        <dbReference type="Google" id="ProtNLM"/>
    </source>
</evidence>
<dbReference type="AlphaFoldDB" id="A0A6G0T2L5"/>
<sequence>MNSHSSYNNSNKFGTILGVQQNVQCKFNIPISVELHGLEIQDHKLKFQQDNATAQLRVINEYSKKNISKFSIQLYFYLPYLMKHSLNILQQYHWALGLLLLGSSKIFSASTFIFFPISIKNTEYFSSHLSSTLARKILSSNFTLTISLYLGILYVIIIDVLNLNTKIVIIVYEKRF</sequence>
<accession>A0A6G0T2L5</accession>
<evidence type="ECO:0000256" key="1">
    <source>
        <dbReference type="SAM" id="Phobius"/>
    </source>
</evidence>
<dbReference type="Proteomes" id="UP000475862">
    <property type="component" value="Unassembled WGS sequence"/>
</dbReference>
<evidence type="ECO:0000313" key="2">
    <source>
        <dbReference type="EMBL" id="KAE9524890.1"/>
    </source>
</evidence>
<protein>
    <recommendedName>
        <fullName evidence="4">Transmembrane protein</fullName>
    </recommendedName>
</protein>
<name>A0A6G0T2L5_APHGL</name>
<comment type="caution">
    <text evidence="2">The sequence shown here is derived from an EMBL/GenBank/DDBJ whole genome shotgun (WGS) entry which is preliminary data.</text>
</comment>